<evidence type="ECO:0000256" key="1">
    <source>
        <dbReference type="SAM" id="SignalP"/>
    </source>
</evidence>
<sequence length="83" mass="8681">MKVIAIIAALVAVAAASPVAEPSELQRPTVPILHPMLVSSLAKVLPAPVAMLPATTPDTHNVVVNTARLVLDGYSLSEHLRIL</sequence>
<comment type="caution">
    <text evidence="2">The sequence shown here is derived from an EMBL/GenBank/DDBJ whole genome shotgun (WGS) entry which is preliminary data.</text>
</comment>
<evidence type="ECO:0000313" key="2">
    <source>
        <dbReference type="EMBL" id="KAF3099966.1"/>
    </source>
</evidence>
<dbReference type="EMBL" id="WIQW01000027">
    <property type="protein sequence ID" value="KAF3099966.1"/>
    <property type="molecule type" value="Genomic_DNA"/>
</dbReference>
<organism evidence="2 3">
    <name type="scientific">Orbilia oligospora</name>
    <name type="common">Nematode-trapping fungus</name>
    <name type="synonym">Arthrobotrys oligospora</name>
    <dbReference type="NCBI Taxonomy" id="2813651"/>
    <lineage>
        <taxon>Eukaryota</taxon>
        <taxon>Fungi</taxon>
        <taxon>Dikarya</taxon>
        <taxon>Ascomycota</taxon>
        <taxon>Pezizomycotina</taxon>
        <taxon>Orbiliomycetes</taxon>
        <taxon>Orbiliales</taxon>
        <taxon>Orbiliaceae</taxon>
        <taxon>Orbilia</taxon>
    </lineage>
</organism>
<accession>A0A7C8JLL5</accession>
<proteinExistence type="predicted"/>
<gene>
    <name evidence="2" type="ORF">TWF102_005383</name>
</gene>
<feature type="signal peptide" evidence="1">
    <location>
        <begin position="1"/>
        <end position="16"/>
    </location>
</feature>
<reference evidence="2 3" key="1">
    <citation type="submission" date="2019-06" db="EMBL/GenBank/DDBJ databases">
        <authorList>
            <person name="Palmer J.M."/>
        </authorList>
    </citation>
    <scope>NUCLEOTIDE SEQUENCE [LARGE SCALE GENOMIC DNA]</scope>
    <source>
        <strain evidence="2 3">TWF102</strain>
    </source>
</reference>
<keyword evidence="1" id="KW-0732">Signal</keyword>
<evidence type="ECO:0000313" key="3">
    <source>
        <dbReference type="Proteomes" id="UP000475325"/>
    </source>
</evidence>
<dbReference type="AlphaFoldDB" id="A0A7C8JLL5"/>
<feature type="chain" id="PRO_5028951839" evidence="1">
    <location>
        <begin position="17"/>
        <end position="83"/>
    </location>
</feature>
<dbReference type="Proteomes" id="UP000475325">
    <property type="component" value="Unassembled WGS sequence"/>
</dbReference>
<name>A0A7C8JLL5_ORBOL</name>
<protein>
    <submittedName>
        <fullName evidence="2">Uncharacterized protein</fullName>
    </submittedName>
</protein>